<reference evidence="1 2" key="1">
    <citation type="journal article" date="2012" name="BMC Genomics">
        <title>Sequencing the genome of Marssonina brunnea reveals fungus-poplar co-evolution.</title>
        <authorList>
            <person name="Zhu S."/>
            <person name="Cao Y.-Z."/>
            <person name="Jiang C."/>
            <person name="Tan B.-Y."/>
            <person name="Wang Z."/>
            <person name="Feng S."/>
            <person name="Zhang L."/>
            <person name="Su X.-H."/>
            <person name="Brejova B."/>
            <person name="Vinar T."/>
            <person name="Xu M."/>
            <person name="Wang M.-X."/>
            <person name="Zhang S.-G."/>
            <person name="Huang M.-R."/>
            <person name="Wu R."/>
            <person name="Zhou Y."/>
        </authorList>
    </citation>
    <scope>NUCLEOTIDE SEQUENCE [LARGE SCALE GENOMIC DNA]</scope>
    <source>
        <strain evidence="1 2">MB_m1</strain>
    </source>
</reference>
<dbReference type="InParanoid" id="K1WR97"/>
<dbReference type="HOGENOM" id="CLU_2210590_0_0_1"/>
<dbReference type="KEGG" id="mbe:MBM_06184"/>
<name>K1WR97_MARBU</name>
<protein>
    <submittedName>
        <fullName evidence="1">Uncharacterized protein</fullName>
    </submittedName>
</protein>
<dbReference type="AlphaFoldDB" id="K1WR97"/>
<organism evidence="1 2">
    <name type="scientific">Marssonina brunnea f. sp. multigermtubi (strain MB_m1)</name>
    <name type="common">Marssonina leaf spot fungus</name>
    <dbReference type="NCBI Taxonomy" id="1072389"/>
    <lineage>
        <taxon>Eukaryota</taxon>
        <taxon>Fungi</taxon>
        <taxon>Dikarya</taxon>
        <taxon>Ascomycota</taxon>
        <taxon>Pezizomycotina</taxon>
        <taxon>Leotiomycetes</taxon>
        <taxon>Helotiales</taxon>
        <taxon>Drepanopezizaceae</taxon>
        <taxon>Drepanopeziza</taxon>
    </lineage>
</organism>
<gene>
    <name evidence="1" type="ORF">MBM_06184</name>
</gene>
<evidence type="ECO:0000313" key="1">
    <source>
        <dbReference type="EMBL" id="EKD15556.1"/>
    </source>
</evidence>
<evidence type="ECO:0000313" key="2">
    <source>
        <dbReference type="Proteomes" id="UP000006753"/>
    </source>
</evidence>
<dbReference type="Proteomes" id="UP000006753">
    <property type="component" value="Unassembled WGS sequence"/>
</dbReference>
<keyword evidence="2" id="KW-1185">Reference proteome</keyword>
<dbReference type="EMBL" id="JH921441">
    <property type="protein sequence ID" value="EKD15556.1"/>
    <property type="molecule type" value="Genomic_DNA"/>
</dbReference>
<sequence>MAGWEVEVHEARNPAQRKVGWGWRWGCEGDGAPTSIPDIEAMEEGGDWLVSQIGRERSWQMGEGEGESEGAGVVVVVVGVVVVAGGVVRSDLAGWQYEVGVIGTVLG</sequence>
<proteinExistence type="predicted"/>
<accession>K1WR97</accession>